<evidence type="ECO:0000313" key="1">
    <source>
        <dbReference type="EMBL" id="EPS71285.1"/>
    </source>
</evidence>
<evidence type="ECO:0008006" key="3">
    <source>
        <dbReference type="Google" id="ProtNLM"/>
    </source>
</evidence>
<keyword evidence="2" id="KW-1185">Reference proteome</keyword>
<dbReference type="AlphaFoldDB" id="S8CWQ0"/>
<proteinExistence type="predicted"/>
<dbReference type="Proteomes" id="UP000015453">
    <property type="component" value="Unassembled WGS sequence"/>
</dbReference>
<dbReference type="EMBL" id="AUSU01001322">
    <property type="protein sequence ID" value="EPS71285.1"/>
    <property type="molecule type" value="Genomic_DNA"/>
</dbReference>
<comment type="caution">
    <text evidence="1">The sequence shown here is derived from an EMBL/GenBank/DDBJ whole genome shotgun (WGS) entry which is preliminary data.</text>
</comment>
<dbReference type="Gene3D" id="3.40.50.720">
    <property type="entry name" value="NAD(P)-binding Rossmann-like Domain"/>
    <property type="match status" value="1"/>
</dbReference>
<dbReference type="InterPro" id="IPR036291">
    <property type="entry name" value="NAD(P)-bd_dom_sf"/>
</dbReference>
<feature type="non-terminal residue" evidence="1">
    <location>
        <position position="1"/>
    </location>
</feature>
<sequence length="113" mass="12550">VLGVGGEYPNTRVGFVHIEDVVVCHVLAMEESRASGRIICSNQVAHWSEIIQMLRNKYPSYPYLNRCSSSKEGDDFVHRMDGSKNAGLGAPPLKSLAQMFDDCIASFQERGFL</sequence>
<accession>S8CWQ0</accession>
<dbReference type="OrthoDB" id="2735536at2759"/>
<evidence type="ECO:0000313" key="2">
    <source>
        <dbReference type="Proteomes" id="UP000015453"/>
    </source>
</evidence>
<organism evidence="1 2">
    <name type="scientific">Genlisea aurea</name>
    <dbReference type="NCBI Taxonomy" id="192259"/>
    <lineage>
        <taxon>Eukaryota</taxon>
        <taxon>Viridiplantae</taxon>
        <taxon>Streptophyta</taxon>
        <taxon>Embryophyta</taxon>
        <taxon>Tracheophyta</taxon>
        <taxon>Spermatophyta</taxon>
        <taxon>Magnoliopsida</taxon>
        <taxon>eudicotyledons</taxon>
        <taxon>Gunneridae</taxon>
        <taxon>Pentapetalae</taxon>
        <taxon>asterids</taxon>
        <taxon>lamiids</taxon>
        <taxon>Lamiales</taxon>
        <taxon>Lentibulariaceae</taxon>
        <taxon>Genlisea</taxon>
    </lineage>
</organism>
<name>S8CWQ0_9LAMI</name>
<protein>
    <recommendedName>
        <fullName evidence="3">NAD-dependent epimerase/dehydratase domain-containing protein</fullName>
    </recommendedName>
</protein>
<reference evidence="1 2" key="1">
    <citation type="journal article" date="2013" name="BMC Genomics">
        <title>The miniature genome of a carnivorous plant Genlisea aurea contains a low number of genes and short non-coding sequences.</title>
        <authorList>
            <person name="Leushkin E.V."/>
            <person name="Sutormin R.A."/>
            <person name="Nabieva E.R."/>
            <person name="Penin A.A."/>
            <person name="Kondrashov A.S."/>
            <person name="Logacheva M.D."/>
        </authorList>
    </citation>
    <scope>NUCLEOTIDE SEQUENCE [LARGE SCALE GENOMIC DNA]</scope>
</reference>
<gene>
    <name evidence="1" type="ORF">M569_03475</name>
</gene>
<dbReference type="SUPFAM" id="SSF51735">
    <property type="entry name" value="NAD(P)-binding Rossmann-fold domains"/>
    <property type="match status" value="1"/>
</dbReference>